<evidence type="ECO:0000259" key="9">
    <source>
        <dbReference type="Pfam" id="PF03177"/>
    </source>
</evidence>
<dbReference type="Pfam" id="PF08801">
    <property type="entry name" value="Nucleoporin_N"/>
    <property type="match status" value="1"/>
</dbReference>
<dbReference type="Gene3D" id="1.20.58.1380">
    <property type="match status" value="1"/>
</dbReference>
<accession>A0A7R8AS80</accession>
<proteinExistence type="inferred from homology"/>
<dbReference type="SUPFAM" id="SSF117289">
    <property type="entry name" value="Nucleoporin domain"/>
    <property type="match status" value="1"/>
</dbReference>
<dbReference type="OrthoDB" id="103454at2759"/>
<dbReference type="PANTHER" id="PTHR13405:SF11">
    <property type="entry name" value="NUCLEAR PORE COMPLEX PROTEIN NUP133"/>
    <property type="match status" value="1"/>
</dbReference>
<gene>
    <name evidence="11" type="ORF">APUU_70457A</name>
</gene>
<dbReference type="GeneID" id="64978884"/>
<dbReference type="Pfam" id="PF03177">
    <property type="entry name" value="Nucleoporin_C"/>
    <property type="match status" value="1"/>
</dbReference>
<evidence type="ECO:0000256" key="1">
    <source>
        <dbReference type="ARBA" id="ARBA00004259"/>
    </source>
</evidence>
<evidence type="ECO:0000256" key="2">
    <source>
        <dbReference type="ARBA" id="ARBA00005569"/>
    </source>
</evidence>
<keyword evidence="3" id="KW-0813">Transport</keyword>
<dbReference type="GO" id="GO:0031080">
    <property type="term" value="C:nuclear pore outer ring"/>
    <property type="evidence" value="ECO:0007669"/>
    <property type="project" value="TreeGrafter"/>
</dbReference>
<dbReference type="InterPro" id="IPR015943">
    <property type="entry name" value="WD40/YVTN_repeat-like_dom_sf"/>
</dbReference>
<evidence type="ECO:0000259" key="10">
    <source>
        <dbReference type="Pfam" id="PF08801"/>
    </source>
</evidence>
<feature type="domain" description="Nucleoporin Nup133/Nup155-like C-terminal" evidence="9">
    <location>
        <begin position="627"/>
        <end position="1272"/>
    </location>
</feature>
<comment type="similarity">
    <text evidence="2">Belongs to the nucleoporin Nup133 family.</text>
</comment>
<keyword evidence="7" id="KW-0539">Nucleus</keyword>
<reference evidence="11" key="2">
    <citation type="submission" date="2021-02" db="EMBL/GenBank/DDBJ databases">
        <title>Aspergillus puulaauensis MK2 genome sequence.</title>
        <authorList>
            <person name="Futagami T."/>
            <person name="Mori K."/>
            <person name="Kadooka C."/>
            <person name="Tanaka T."/>
        </authorList>
    </citation>
    <scope>NUCLEOTIDE SEQUENCE</scope>
    <source>
        <strain evidence="11">MK2</strain>
    </source>
</reference>
<evidence type="ECO:0000313" key="11">
    <source>
        <dbReference type="EMBL" id="BCS28887.1"/>
    </source>
</evidence>
<dbReference type="GO" id="GO:0006606">
    <property type="term" value="P:protein import into nucleus"/>
    <property type="evidence" value="ECO:0007669"/>
    <property type="project" value="TreeGrafter"/>
</dbReference>
<evidence type="ECO:0000256" key="6">
    <source>
        <dbReference type="ARBA" id="ARBA00023010"/>
    </source>
</evidence>
<dbReference type="InterPro" id="IPR037624">
    <property type="entry name" value="Nup133-like"/>
</dbReference>
<feature type="region of interest" description="Disordered" evidence="8">
    <location>
        <begin position="1281"/>
        <end position="1320"/>
    </location>
</feature>
<evidence type="ECO:0000256" key="3">
    <source>
        <dbReference type="ARBA" id="ARBA00022448"/>
    </source>
</evidence>
<dbReference type="GO" id="GO:0000972">
    <property type="term" value="P:transcription-dependent tethering of RNA polymerase II gene DNA at nuclear periphery"/>
    <property type="evidence" value="ECO:0007669"/>
    <property type="project" value="TreeGrafter"/>
</dbReference>
<dbReference type="Proteomes" id="UP000654913">
    <property type="component" value="Chromosome 7"/>
</dbReference>
<feature type="region of interest" description="Disordered" evidence="8">
    <location>
        <begin position="1"/>
        <end position="70"/>
    </location>
</feature>
<dbReference type="KEGG" id="apuu:APUU_70457A"/>
<dbReference type="InterPro" id="IPR007187">
    <property type="entry name" value="Nucleoporin_Nup133/Nup155_C"/>
</dbReference>
<evidence type="ECO:0000313" key="12">
    <source>
        <dbReference type="Proteomes" id="UP000654913"/>
    </source>
</evidence>
<evidence type="ECO:0000256" key="4">
    <source>
        <dbReference type="ARBA" id="ARBA00022816"/>
    </source>
</evidence>
<keyword evidence="6" id="KW-0811">Translocation</keyword>
<comment type="subcellular location">
    <subcellularLocation>
        <location evidence="1">Nucleus envelope</location>
    </subcellularLocation>
</comment>
<dbReference type="PANTHER" id="PTHR13405">
    <property type="entry name" value="NUCLEAR PORE COMPLEX PROTEIN NUP133"/>
    <property type="match status" value="1"/>
</dbReference>
<protein>
    <recommendedName>
        <fullName evidence="13">Non-repetitive/WGA-negative nucleoporin C-terminal-domain-containing protein</fullName>
    </recommendedName>
</protein>
<keyword evidence="5" id="KW-0653">Protein transport</keyword>
<dbReference type="InterPro" id="IPR014908">
    <property type="entry name" value="Nucleoporin_Nup133/Nup155_N"/>
</dbReference>
<evidence type="ECO:0000256" key="7">
    <source>
        <dbReference type="ARBA" id="ARBA00023242"/>
    </source>
</evidence>
<dbReference type="EMBL" id="AP024449">
    <property type="protein sequence ID" value="BCS28887.1"/>
    <property type="molecule type" value="Genomic_DNA"/>
</dbReference>
<evidence type="ECO:0000256" key="8">
    <source>
        <dbReference type="SAM" id="MobiDB-lite"/>
    </source>
</evidence>
<name>A0A7R8AS80_9EURO</name>
<sequence>MFAPKAAVSTTSLRNPRRRQRASSGESIKPPSAKRSLVPGASTANNVEVTPNPDGETQRNIPIRTSKKSEIRKSDAVEPVILSKTDFYTVSQLPSLPDQIRSLQSEPCRCFFASSYGYGLVVSKFEAIIWSYSVMASSPSPNDVFRLPIPDSCSESNGVTPLGVILSTATSATPGLMILMPHTGKIIYWETVSCAASLGLPRQKQTGLQGYVPGMLSGEHATEIVNGEPSGVMVTFSSGRVAHITVRDSQGKPAITVNFLQNPSNTLGIGFLDGIKNALGAGFWRKKVAAVRAGESYQRGQRDIIIATSTGLIEVWDTHWNNGSMLKRQFDVKEDLRRSLAVHGPGEGMEYEVRLWDLAFCPSKEKANDSQVDTGKSWRVSVLVGLASGSDIRGAYVVQLSLSEITQIISTSPIGSHIFSTGLGGLQPRLYIPKPWGTAFIVLGQSIILLSLEDVDETPSTQLLLDNGQPRTFHDSINFRSGPAYEILGMGFEDQSDGCTSPTCLLMIRDFGVVRITALHRQETGNDTENAQITAQHKLEQAVFYGTMLGNPLDLSSKGDLNFPIKDIEEATLCICRGLLQSTSKFIPTTAISIDQNLKLRAKALDDLSRLLIEQNKILDRQVWWELLWGAEKLAAQKTIWKLEEGARKCKTSGPTFLAHVLGLMSDKFKTKTDDASDSVRHWFLYDTYRMEHIVPWIFHAIKPQKGNTSKQMRRMSERILEASELSLAVLETAFKYRDEHASQFGIGDGYLEDGVLITDYEDLPEFWTSRNISYSETGHLLDLELDSCRAWIHQTSTNTDASEQQVAGKIAQNSARHLRILGQMYSERVRWLLAQEEQKLIDEAITTKQSHIKKRRWQLFKLAGIGQLEEAINLAENFQDMGALVELIIELQDQSKSVMFARDADVSGSVKTNSTELDKKVTHYFEKFGAAWADAFFSRQISMGQSGILFSLKKFQPFVTQFLHEHQSYARLSWVNDVVGEADYESAAKALETLALEHEQDIWSHRVELSLAKLAHLATCEKAEPSNPRAVQDDVRRLERLAEISAVQEAIYTYISPVLQDAIDRKAEIELATDHFANSTADSRPSLHELLKKALAGVVSRKVLSLDQLIDLLTLIDPSQESDFGQNEFSGSEFHLALRVIRLGLGAKAEPNYSLALQKLVWRRCILRDDWDVIAKAVEQMGSESESLFHTTALFRTLIRCFRDEHTEGLSSPPLYLPARPQDVLLNEPDSVFLSSRFRPEQRARISRDLDQENDILSRYIEKEELGFLFKNIHESARKTKSHSVDGDSFPPPTDNSDVKAESCYQAQSSTRKERLSWL</sequence>
<dbReference type="FunFam" id="2.130.10.10:FF:001057">
    <property type="entry name" value="Nuclear pore complex subunit Nup133, putative"/>
    <property type="match status" value="1"/>
</dbReference>
<feature type="domain" description="Nucleoporin Nup133/Nup155-like N-terminal" evidence="10">
    <location>
        <begin position="84"/>
        <end position="515"/>
    </location>
</feature>
<dbReference type="GO" id="GO:0016973">
    <property type="term" value="P:poly(A)+ mRNA export from nucleus"/>
    <property type="evidence" value="ECO:0007669"/>
    <property type="project" value="TreeGrafter"/>
</dbReference>
<evidence type="ECO:0000256" key="5">
    <source>
        <dbReference type="ARBA" id="ARBA00022927"/>
    </source>
</evidence>
<dbReference type="Gene3D" id="2.130.10.10">
    <property type="entry name" value="YVTN repeat-like/Quinoprotein amine dehydrogenase"/>
    <property type="match status" value="1"/>
</dbReference>
<keyword evidence="12" id="KW-1185">Reference proteome</keyword>
<evidence type="ECO:0008006" key="13">
    <source>
        <dbReference type="Google" id="ProtNLM"/>
    </source>
</evidence>
<keyword evidence="4" id="KW-0509">mRNA transport</keyword>
<dbReference type="RefSeq" id="XP_041561073.1">
    <property type="nucleotide sequence ID" value="XM_041695332.1"/>
</dbReference>
<organism evidence="11 12">
    <name type="scientific">Aspergillus puulaauensis</name>
    <dbReference type="NCBI Taxonomy" id="1220207"/>
    <lineage>
        <taxon>Eukaryota</taxon>
        <taxon>Fungi</taxon>
        <taxon>Dikarya</taxon>
        <taxon>Ascomycota</taxon>
        <taxon>Pezizomycotina</taxon>
        <taxon>Eurotiomycetes</taxon>
        <taxon>Eurotiomycetidae</taxon>
        <taxon>Eurotiales</taxon>
        <taxon>Aspergillaceae</taxon>
        <taxon>Aspergillus</taxon>
    </lineage>
</organism>
<reference evidence="11" key="1">
    <citation type="submission" date="2021-01" db="EMBL/GenBank/DDBJ databases">
        <authorList>
            <consortium name="Aspergillus puulaauensis MK2 genome sequencing consortium"/>
            <person name="Kazuki M."/>
            <person name="Futagami T."/>
        </authorList>
    </citation>
    <scope>NUCLEOTIDE SEQUENCE</scope>
    <source>
        <strain evidence="11">MK2</strain>
    </source>
</reference>
<dbReference type="GO" id="GO:0017056">
    <property type="term" value="F:structural constituent of nuclear pore"/>
    <property type="evidence" value="ECO:0007669"/>
    <property type="project" value="InterPro"/>
</dbReference>